<feature type="region of interest" description="Disordered" evidence="1">
    <location>
        <begin position="39"/>
        <end position="85"/>
    </location>
</feature>
<accession>A0A8X6YJI8</accession>
<comment type="caution">
    <text evidence="2">The sequence shown here is derived from an EMBL/GenBank/DDBJ whole genome shotgun (WGS) entry which is preliminary data.</text>
</comment>
<sequence>MHSSGKQWIAHINNAFTSFTNVAEMESLNVSEDPKDFDDFSLNSFQSDRDRDSVSSDLRSFSDSEGDIQFTEGPSVRRNVMPSRR</sequence>
<dbReference type="AlphaFoldDB" id="A0A8X6YJI8"/>
<gene>
    <name evidence="2" type="ORF">TNIN_313311</name>
</gene>
<name>A0A8X6YJI8_9ARAC</name>
<proteinExistence type="predicted"/>
<dbReference type="EMBL" id="BMAV01020555">
    <property type="protein sequence ID" value="GFY74096.1"/>
    <property type="molecule type" value="Genomic_DNA"/>
</dbReference>
<keyword evidence="3" id="KW-1185">Reference proteome</keyword>
<evidence type="ECO:0000313" key="2">
    <source>
        <dbReference type="EMBL" id="GFY74096.1"/>
    </source>
</evidence>
<reference evidence="2" key="1">
    <citation type="submission" date="2020-08" db="EMBL/GenBank/DDBJ databases">
        <title>Multicomponent nature underlies the extraordinary mechanical properties of spider dragline silk.</title>
        <authorList>
            <person name="Kono N."/>
            <person name="Nakamura H."/>
            <person name="Mori M."/>
            <person name="Yoshida Y."/>
            <person name="Ohtoshi R."/>
            <person name="Malay A.D."/>
            <person name="Moran D.A.P."/>
            <person name="Tomita M."/>
            <person name="Numata K."/>
            <person name="Arakawa K."/>
        </authorList>
    </citation>
    <scope>NUCLEOTIDE SEQUENCE</scope>
</reference>
<organism evidence="2 3">
    <name type="scientific">Trichonephila inaurata madagascariensis</name>
    <dbReference type="NCBI Taxonomy" id="2747483"/>
    <lineage>
        <taxon>Eukaryota</taxon>
        <taxon>Metazoa</taxon>
        <taxon>Ecdysozoa</taxon>
        <taxon>Arthropoda</taxon>
        <taxon>Chelicerata</taxon>
        <taxon>Arachnida</taxon>
        <taxon>Araneae</taxon>
        <taxon>Araneomorphae</taxon>
        <taxon>Entelegynae</taxon>
        <taxon>Araneoidea</taxon>
        <taxon>Nephilidae</taxon>
        <taxon>Trichonephila</taxon>
        <taxon>Trichonephila inaurata</taxon>
    </lineage>
</organism>
<evidence type="ECO:0000256" key="1">
    <source>
        <dbReference type="SAM" id="MobiDB-lite"/>
    </source>
</evidence>
<evidence type="ECO:0000313" key="3">
    <source>
        <dbReference type="Proteomes" id="UP000886998"/>
    </source>
</evidence>
<dbReference type="Proteomes" id="UP000886998">
    <property type="component" value="Unassembled WGS sequence"/>
</dbReference>
<protein>
    <submittedName>
        <fullName evidence="2">Uncharacterized protein</fullName>
    </submittedName>
</protein>